<reference evidence="1" key="1">
    <citation type="submission" date="2021-03" db="EMBL/GenBank/DDBJ databases">
        <title>Draft genome sequence of rust myrtle Austropuccinia psidii MF-1, a brazilian biotype.</title>
        <authorList>
            <person name="Quecine M.C."/>
            <person name="Pachon D.M.R."/>
            <person name="Bonatelli M.L."/>
            <person name="Correr F.H."/>
            <person name="Franceschini L.M."/>
            <person name="Leite T.F."/>
            <person name="Margarido G.R.A."/>
            <person name="Almeida C.A."/>
            <person name="Ferrarezi J.A."/>
            <person name="Labate C.A."/>
        </authorList>
    </citation>
    <scope>NUCLEOTIDE SEQUENCE</scope>
    <source>
        <strain evidence="1">MF-1</strain>
    </source>
</reference>
<dbReference type="Proteomes" id="UP000765509">
    <property type="component" value="Unassembled WGS sequence"/>
</dbReference>
<keyword evidence="2" id="KW-1185">Reference proteome</keyword>
<gene>
    <name evidence="1" type="ORF">O181_073924</name>
</gene>
<accession>A0A9Q3F7P1</accession>
<evidence type="ECO:0000313" key="1">
    <source>
        <dbReference type="EMBL" id="MBW0534209.1"/>
    </source>
</evidence>
<organism evidence="1 2">
    <name type="scientific">Austropuccinia psidii MF-1</name>
    <dbReference type="NCBI Taxonomy" id="1389203"/>
    <lineage>
        <taxon>Eukaryota</taxon>
        <taxon>Fungi</taxon>
        <taxon>Dikarya</taxon>
        <taxon>Basidiomycota</taxon>
        <taxon>Pucciniomycotina</taxon>
        <taxon>Pucciniomycetes</taxon>
        <taxon>Pucciniales</taxon>
        <taxon>Sphaerophragmiaceae</taxon>
        <taxon>Austropuccinia</taxon>
    </lineage>
</organism>
<protein>
    <submittedName>
        <fullName evidence="1">Uncharacterized protein</fullName>
    </submittedName>
</protein>
<dbReference type="EMBL" id="AVOT02039204">
    <property type="protein sequence ID" value="MBW0534209.1"/>
    <property type="molecule type" value="Genomic_DNA"/>
</dbReference>
<sequence>MQSSLSSLISSVGFSEETISNFWQHTNIYSELTDSTNSIDSEPLVYNIAGLRDAIQNVQAQLKSLTHCESLLESRPLAQMSIQNLINQITEQADQDDILPMPTDEQLAFNVSNTMVTNENQDQSEVNQDDDDHITKAEKIPLNLKEVTIACNQIHYALSS</sequence>
<name>A0A9Q3F7P1_9BASI</name>
<comment type="caution">
    <text evidence="1">The sequence shown here is derived from an EMBL/GenBank/DDBJ whole genome shotgun (WGS) entry which is preliminary data.</text>
</comment>
<evidence type="ECO:0000313" key="2">
    <source>
        <dbReference type="Proteomes" id="UP000765509"/>
    </source>
</evidence>
<proteinExistence type="predicted"/>
<dbReference type="AlphaFoldDB" id="A0A9Q3F7P1"/>